<sequence length="161" mass="18171">MPLYDDQFAGHIFNGDPRNPLSAAFGCTWPTFPAYRYIFDAPNSTGLWAIFRSPAPLVELVSDVNTHQTGEWERIGLPGFFARLEWDKLAIDNEFDGFEWVLTWEPIFQPITITNSFIVTSPRSCNTDVALPNWDFPAIPGELGEDAFARQVVYNETVPPA</sequence>
<comment type="caution">
    <text evidence="1">The sequence shown here is derived from an EMBL/GenBank/DDBJ whole genome shotgun (WGS) entry which is preliminary data.</text>
</comment>
<name>X0ZVQ4_9ZZZZ</name>
<accession>X0ZVQ4</accession>
<reference evidence="1" key="1">
    <citation type="journal article" date="2014" name="Front. Microbiol.">
        <title>High frequency of phylogenetically diverse reductive dehalogenase-homologous genes in deep subseafloor sedimentary metagenomes.</title>
        <authorList>
            <person name="Kawai M."/>
            <person name="Futagami T."/>
            <person name="Toyoda A."/>
            <person name="Takaki Y."/>
            <person name="Nishi S."/>
            <person name="Hori S."/>
            <person name="Arai W."/>
            <person name="Tsubouchi T."/>
            <person name="Morono Y."/>
            <person name="Uchiyama I."/>
            <person name="Ito T."/>
            <person name="Fujiyama A."/>
            <person name="Inagaki F."/>
            <person name="Takami H."/>
        </authorList>
    </citation>
    <scope>NUCLEOTIDE SEQUENCE</scope>
    <source>
        <strain evidence="1">Expedition CK06-06</strain>
    </source>
</reference>
<dbReference type="AlphaFoldDB" id="X0ZVQ4"/>
<organism evidence="1">
    <name type="scientific">marine sediment metagenome</name>
    <dbReference type="NCBI Taxonomy" id="412755"/>
    <lineage>
        <taxon>unclassified sequences</taxon>
        <taxon>metagenomes</taxon>
        <taxon>ecological metagenomes</taxon>
    </lineage>
</organism>
<proteinExistence type="predicted"/>
<protein>
    <submittedName>
        <fullName evidence="1">Uncharacterized protein</fullName>
    </submittedName>
</protein>
<dbReference type="EMBL" id="BART01001841">
    <property type="protein sequence ID" value="GAG73554.1"/>
    <property type="molecule type" value="Genomic_DNA"/>
</dbReference>
<evidence type="ECO:0000313" key="1">
    <source>
        <dbReference type="EMBL" id="GAG73554.1"/>
    </source>
</evidence>
<gene>
    <name evidence="1" type="ORF">S01H4_06105</name>
</gene>